<feature type="transmembrane region" description="Helical" evidence="8">
    <location>
        <begin position="408"/>
        <end position="429"/>
    </location>
</feature>
<feature type="transmembrane region" description="Helical" evidence="8">
    <location>
        <begin position="245"/>
        <end position="268"/>
    </location>
</feature>
<evidence type="ECO:0000313" key="11">
    <source>
        <dbReference type="Proteomes" id="UP000630353"/>
    </source>
</evidence>
<dbReference type="RefSeq" id="WP_189988875.1">
    <property type="nucleotide sequence ID" value="NZ_BMZS01000004.1"/>
</dbReference>
<proteinExistence type="inferred from homology"/>
<dbReference type="AlphaFoldDB" id="A0A919CP46"/>
<evidence type="ECO:0000256" key="8">
    <source>
        <dbReference type="SAM" id="Phobius"/>
    </source>
</evidence>
<reference evidence="10" key="1">
    <citation type="journal article" date="2014" name="Int. J. Syst. Evol. Microbiol.">
        <title>Complete genome sequence of Corynebacterium casei LMG S-19264T (=DSM 44701T), isolated from a smear-ripened cheese.</title>
        <authorList>
            <consortium name="US DOE Joint Genome Institute (JGI-PGF)"/>
            <person name="Walter F."/>
            <person name="Albersmeier A."/>
            <person name="Kalinowski J."/>
            <person name="Ruckert C."/>
        </authorList>
    </citation>
    <scope>NUCLEOTIDE SEQUENCE</scope>
    <source>
        <strain evidence="10">KCTC 42651</strain>
    </source>
</reference>
<feature type="transmembrane region" description="Helical" evidence="8">
    <location>
        <begin position="33"/>
        <end position="50"/>
    </location>
</feature>
<keyword evidence="11" id="KW-1185">Reference proteome</keyword>
<dbReference type="PANTHER" id="PTHR42703:SF1">
    <property type="entry name" value="NA(+)_H(+) ANTIPORTER SUBUNIT D1"/>
    <property type="match status" value="1"/>
</dbReference>
<evidence type="ECO:0000256" key="7">
    <source>
        <dbReference type="RuleBase" id="RU000320"/>
    </source>
</evidence>
<dbReference type="InterPro" id="IPR001750">
    <property type="entry name" value="ND/Mrp_TM"/>
</dbReference>
<evidence type="ECO:0000259" key="9">
    <source>
        <dbReference type="Pfam" id="PF00361"/>
    </source>
</evidence>
<evidence type="ECO:0000256" key="2">
    <source>
        <dbReference type="ARBA" id="ARBA00005346"/>
    </source>
</evidence>
<sequence length="496" mass="52212">MNPSFLLAATLLLPLIGTLFIALTGSRANLREAVTLVTAGLLAVIVYSLLQDVLAGARPAATLVEVVPGLPLALEIEPLGMLFACIASGLWIVNSLYSIGYMRGNHEHKQTRFYMCFAIAIASAMGIAFAGNMFTLFIFYEVLTLSTYPLVAHKETAEARQGARIYLGLLIGTSIGFQMVAIIWTWLAAGTLDFAAGGILRGKVDPAVLPFLLALYMFGIGKAALMPFHRWLPSAMVAPTPVSALLHAVAVVKAGVFTVLKVVVYVFGVDLLAETGASQWLIGVASFTLIAASLVAMTKDNLKARLAYSTISQLSYIVLGAALATSYGVLGGALHIATHALGKITLFMCAGAIYVATHKTEISEMDGLGRRMPFTYGAFLVGALSIIGLPPLAGVWSKWYLAMGAVETGLWAVVAVYMISSLLNVAYLIPVVARGFFKPSAEPVPQSVGAAAAPAAGGLQEAPLLCVLPPCLTAAGCVVLFFYADAVVALLRPLVQ</sequence>
<feature type="transmembrane region" description="Helical" evidence="8">
    <location>
        <begin position="137"/>
        <end position="153"/>
    </location>
</feature>
<evidence type="ECO:0000256" key="6">
    <source>
        <dbReference type="ARBA" id="ARBA00023136"/>
    </source>
</evidence>
<feature type="transmembrane region" description="Helical" evidence="8">
    <location>
        <begin position="165"/>
        <end position="187"/>
    </location>
</feature>
<feature type="transmembrane region" description="Helical" evidence="8">
    <location>
        <begin position="376"/>
        <end position="396"/>
    </location>
</feature>
<feature type="transmembrane region" description="Helical" evidence="8">
    <location>
        <begin position="79"/>
        <end position="101"/>
    </location>
</feature>
<evidence type="ECO:0000256" key="4">
    <source>
        <dbReference type="ARBA" id="ARBA00022692"/>
    </source>
</evidence>
<dbReference type="GO" id="GO:0005886">
    <property type="term" value="C:plasma membrane"/>
    <property type="evidence" value="ECO:0007669"/>
    <property type="project" value="UniProtKB-SubCell"/>
</dbReference>
<dbReference type="Proteomes" id="UP000630353">
    <property type="component" value="Unassembled WGS sequence"/>
</dbReference>
<comment type="subcellular location">
    <subcellularLocation>
        <location evidence="1">Cell membrane</location>
        <topology evidence="1">Multi-pass membrane protein</topology>
    </subcellularLocation>
    <subcellularLocation>
        <location evidence="7">Membrane</location>
        <topology evidence="7">Multi-pass membrane protein</topology>
    </subcellularLocation>
</comment>
<dbReference type="PANTHER" id="PTHR42703">
    <property type="entry name" value="NADH DEHYDROGENASE"/>
    <property type="match status" value="1"/>
</dbReference>
<dbReference type="Pfam" id="PF00361">
    <property type="entry name" value="Proton_antipo_M"/>
    <property type="match status" value="1"/>
</dbReference>
<feature type="transmembrane region" description="Helical" evidence="8">
    <location>
        <begin position="6"/>
        <end position="26"/>
    </location>
</feature>
<organism evidence="10 11">
    <name type="scientific">Thalassobaculum fulvum</name>
    <dbReference type="NCBI Taxonomy" id="1633335"/>
    <lineage>
        <taxon>Bacteria</taxon>
        <taxon>Pseudomonadati</taxon>
        <taxon>Pseudomonadota</taxon>
        <taxon>Alphaproteobacteria</taxon>
        <taxon>Rhodospirillales</taxon>
        <taxon>Thalassobaculaceae</taxon>
        <taxon>Thalassobaculum</taxon>
    </lineage>
</organism>
<feature type="transmembrane region" description="Helical" evidence="8">
    <location>
        <begin position="280"/>
        <end position="298"/>
    </location>
</feature>
<evidence type="ECO:0000256" key="3">
    <source>
        <dbReference type="ARBA" id="ARBA00022475"/>
    </source>
</evidence>
<keyword evidence="6 8" id="KW-0472">Membrane</keyword>
<dbReference type="PRINTS" id="PR01434">
    <property type="entry name" value="NADHDHGNASE5"/>
</dbReference>
<keyword evidence="5 8" id="KW-1133">Transmembrane helix</keyword>
<feature type="transmembrane region" description="Helical" evidence="8">
    <location>
        <begin position="310"/>
        <end position="330"/>
    </location>
</feature>
<gene>
    <name evidence="10" type="ORF">GCM10017083_19670</name>
</gene>
<keyword evidence="4 7" id="KW-0812">Transmembrane</keyword>
<comment type="similarity">
    <text evidence="2">Belongs to the CPA3 antiporters (TC 2.A.63) subunit D family.</text>
</comment>
<keyword evidence="3" id="KW-1003">Cell membrane</keyword>
<evidence type="ECO:0000256" key="1">
    <source>
        <dbReference type="ARBA" id="ARBA00004651"/>
    </source>
</evidence>
<feature type="transmembrane region" description="Helical" evidence="8">
    <location>
        <begin position="464"/>
        <end position="484"/>
    </location>
</feature>
<feature type="transmembrane region" description="Helical" evidence="8">
    <location>
        <begin position="113"/>
        <end position="131"/>
    </location>
</feature>
<protein>
    <submittedName>
        <fullName evidence="10">Cation:proton antiporter</fullName>
    </submittedName>
</protein>
<name>A0A919CP46_9PROT</name>
<evidence type="ECO:0000256" key="5">
    <source>
        <dbReference type="ARBA" id="ARBA00022989"/>
    </source>
</evidence>
<dbReference type="InterPro" id="IPR050586">
    <property type="entry name" value="CPA3_Na-H_Antiporter_D"/>
</dbReference>
<reference evidence="10" key="2">
    <citation type="submission" date="2020-09" db="EMBL/GenBank/DDBJ databases">
        <authorList>
            <person name="Sun Q."/>
            <person name="Kim S."/>
        </authorList>
    </citation>
    <scope>NUCLEOTIDE SEQUENCE</scope>
    <source>
        <strain evidence="10">KCTC 42651</strain>
    </source>
</reference>
<feature type="transmembrane region" description="Helical" evidence="8">
    <location>
        <begin position="207"/>
        <end position="225"/>
    </location>
</feature>
<comment type="caution">
    <text evidence="10">The sequence shown here is derived from an EMBL/GenBank/DDBJ whole genome shotgun (WGS) entry which is preliminary data.</text>
</comment>
<accession>A0A919CP46</accession>
<evidence type="ECO:0000313" key="10">
    <source>
        <dbReference type="EMBL" id="GHD48503.1"/>
    </source>
</evidence>
<feature type="domain" description="NADH:quinone oxidoreductase/Mrp antiporter transmembrane" evidence="9">
    <location>
        <begin position="130"/>
        <end position="423"/>
    </location>
</feature>
<dbReference type="EMBL" id="BMZS01000004">
    <property type="protein sequence ID" value="GHD48503.1"/>
    <property type="molecule type" value="Genomic_DNA"/>
</dbReference>